<protein>
    <submittedName>
        <fullName evidence="8">ABC transporter permease</fullName>
    </submittedName>
</protein>
<evidence type="ECO:0000313" key="9">
    <source>
        <dbReference type="Proteomes" id="UP001272242"/>
    </source>
</evidence>
<evidence type="ECO:0000256" key="6">
    <source>
        <dbReference type="SAM" id="MobiDB-lite"/>
    </source>
</evidence>
<keyword evidence="4 7" id="KW-1133">Transmembrane helix</keyword>
<gene>
    <name evidence="8" type="ORF">R5W23_002988</name>
</gene>
<feature type="transmembrane region" description="Helical" evidence="7">
    <location>
        <begin position="525"/>
        <end position="551"/>
    </location>
</feature>
<feature type="transmembrane region" description="Helical" evidence="7">
    <location>
        <begin position="371"/>
        <end position="393"/>
    </location>
</feature>
<dbReference type="PANTHER" id="PTHR30294">
    <property type="entry name" value="MEMBRANE COMPONENT OF ABC TRANSPORTER YHHJ-RELATED"/>
    <property type="match status" value="1"/>
</dbReference>
<evidence type="ECO:0000256" key="5">
    <source>
        <dbReference type="ARBA" id="ARBA00023136"/>
    </source>
</evidence>
<feature type="transmembrane region" description="Helical" evidence="7">
    <location>
        <begin position="44"/>
        <end position="63"/>
    </location>
</feature>
<comment type="subcellular location">
    <subcellularLocation>
        <location evidence="1">Cell membrane</location>
        <topology evidence="1">Multi-pass membrane protein</topology>
    </subcellularLocation>
</comment>
<dbReference type="EMBL" id="JAXBLV010000002">
    <property type="protein sequence ID" value="MDY3557723.1"/>
    <property type="molecule type" value="Genomic_DNA"/>
</dbReference>
<dbReference type="InterPro" id="IPR051449">
    <property type="entry name" value="ABC-2_transporter_component"/>
</dbReference>
<dbReference type="Pfam" id="PF12679">
    <property type="entry name" value="ABC2_membrane_2"/>
    <property type="match status" value="1"/>
</dbReference>
<evidence type="ECO:0000256" key="7">
    <source>
        <dbReference type="SAM" id="Phobius"/>
    </source>
</evidence>
<keyword evidence="9" id="KW-1185">Reference proteome</keyword>
<feature type="transmembrane region" description="Helical" evidence="7">
    <location>
        <begin position="327"/>
        <end position="350"/>
    </location>
</feature>
<feature type="region of interest" description="Disordered" evidence="6">
    <location>
        <begin position="1"/>
        <end position="22"/>
    </location>
</feature>
<proteinExistence type="predicted"/>
<evidence type="ECO:0000256" key="3">
    <source>
        <dbReference type="ARBA" id="ARBA00022692"/>
    </source>
</evidence>
<sequence length="605" mass="63572">MSSTPPATTDSPAPPPAAAVPLPGPVEVSGPSELMAEGPALARLVGFVGLFLLVLGTVVVVATRATGQARLLPEGWGFLFAGLGVAMMLYHAVTDGEQEVRRMYGLLAATLLLVALVAAVLPGAPKGSPDKVIGHYLLPWGLTGGFLALLFAIPFVRHETDELFRSIGLNGILAVGALLCVGVLVKGVQDPDWLAGTGLALAVLGLSFLAAYLGQVNTDEGTGYTVAFALGAVGAAAALYAAGRAAFPAVLYDGPSVLRNEFQALDAWKVAGRAGVVLAALGLVALGALGKFPGWLRASLAAVGLTTTAVFVLASTKAVLTQPPAPFLVPGGLLIGGIGLTYLMLALGVCSDAQFVTLTRREFSTYFYSPIGYLVLAGMALIHWAGYVLFVNLLSSATMGGREAMPEPIVRNYIFALFPVIGVTVQVAALTMRLFAEEKRSGTLEVLFTAPVNEWVTVASKFVATWAFFMLCWLPVGLFLIALRMEGGAPFDYRPLLGYYVALGATGAAFVAMGLLLSALTNNQIIAAMLTFLGMLGFLLNFVGAAMNIGLNPTLMAFLNKLSYLRLWGTALGGQLPVRDVVLWLSLAVFFLFTSVKVLEVRRWR</sequence>
<feature type="transmembrane region" description="Helical" evidence="7">
    <location>
        <begin position="463"/>
        <end position="485"/>
    </location>
</feature>
<feature type="compositionally biased region" description="Low complexity" evidence="6">
    <location>
        <begin position="1"/>
        <end position="11"/>
    </location>
</feature>
<dbReference type="RefSeq" id="WP_320684758.1">
    <property type="nucleotide sequence ID" value="NZ_JAXBLV010000002.1"/>
</dbReference>
<reference evidence="9" key="1">
    <citation type="journal article" date="2023" name="Mar. Drugs">
        <title>Gemmata algarum, a Novel Planctomycete Isolated from an Algal Mat, Displays Antimicrobial Activity.</title>
        <authorList>
            <person name="Kumar G."/>
            <person name="Kallscheuer N."/>
            <person name="Kashif M."/>
            <person name="Ahamad S."/>
            <person name="Jagadeeshwari U."/>
            <person name="Pannikurungottu S."/>
            <person name="Haufschild T."/>
            <person name="Kabuu M."/>
            <person name="Sasikala C."/>
            <person name="Jogler C."/>
            <person name="Ramana C."/>
        </authorList>
    </citation>
    <scope>NUCLEOTIDE SEQUENCE [LARGE SCALE GENOMIC DNA]</scope>
    <source>
        <strain evidence="9">JC673</strain>
    </source>
</reference>
<dbReference type="PANTHER" id="PTHR30294:SF29">
    <property type="entry name" value="MULTIDRUG ABC TRANSPORTER PERMEASE YBHS-RELATED"/>
    <property type="match status" value="1"/>
</dbReference>
<keyword evidence="2" id="KW-1003">Cell membrane</keyword>
<keyword evidence="5 7" id="KW-0472">Membrane</keyword>
<accession>A0ABU5ERW3</accession>
<feature type="transmembrane region" description="Helical" evidence="7">
    <location>
        <begin position="75"/>
        <end position="93"/>
    </location>
</feature>
<evidence type="ECO:0000256" key="2">
    <source>
        <dbReference type="ARBA" id="ARBA00022475"/>
    </source>
</evidence>
<feature type="transmembrane region" description="Helical" evidence="7">
    <location>
        <begin position="226"/>
        <end position="247"/>
    </location>
</feature>
<evidence type="ECO:0000256" key="4">
    <source>
        <dbReference type="ARBA" id="ARBA00022989"/>
    </source>
</evidence>
<name>A0ABU5ERW3_9BACT</name>
<feature type="transmembrane region" description="Helical" evidence="7">
    <location>
        <begin position="167"/>
        <end position="187"/>
    </location>
</feature>
<feature type="transmembrane region" description="Helical" evidence="7">
    <location>
        <begin position="193"/>
        <end position="214"/>
    </location>
</feature>
<feature type="transmembrane region" description="Helical" evidence="7">
    <location>
        <begin position="136"/>
        <end position="155"/>
    </location>
</feature>
<organism evidence="8 9">
    <name type="scientific">Gemmata algarum</name>
    <dbReference type="NCBI Taxonomy" id="2975278"/>
    <lineage>
        <taxon>Bacteria</taxon>
        <taxon>Pseudomonadati</taxon>
        <taxon>Planctomycetota</taxon>
        <taxon>Planctomycetia</taxon>
        <taxon>Gemmatales</taxon>
        <taxon>Gemmataceae</taxon>
        <taxon>Gemmata</taxon>
    </lineage>
</organism>
<evidence type="ECO:0000256" key="1">
    <source>
        <dbReference type="ARBA" id="ARBA00004651"/>
    </source>
</evidence>
<feature type="transmembrane region" description="Helical" evidence="7">
    <location>
        <begin position="497"/>
        <end position="518"/>
    </location>
</feature>
<feature type="compositionally biased region" description="Pro residues" evidence="6">
    <location>
        <begin position="12"/>
        <end position="22"/>
    </location>
</feature>
<keyword evidence="3 7" id="KW-0812">Transmembrane</keyword>
<feature type="transmembrane region" description="Helical" evidence="7">
    <location>
        <begin position="267"/>
        <end position="288"/>
    </location>
</feature>
<feature type="transmembrane region" description="Helical" evidence="7">
    <location>
        <begin position="105"/>
        <end position="124"/>
    </location>
</feature>
<feature type="transmembrane region" description="Helical" evidence="7">
    <location>
        <begin position="295"/>
        <end position="315"/>
    </location>
</feature>
<evidence type="ECO:0000313" key="8">
    <source>
        <dbReference type="EMBL" id="MDY3557723.1"/>
    </source>
</evidence>
<feature type="transmembrane region" description="Helical" evidence="7">
    <location>
        <begin position="413"/>
        <end position="435"/>
    </location>
</feature>
<dbReference type="Proteomes" id="UP001272242">
    <property type="component" value="Unassembled WGS sequence"/>
</dbReference>
<comment type="caution">
    <text evidence="8">The sequence shown here is derived from an EMBL/GenBank/DDBJ whole genome shotgun (WGS) entry which is preliminary data.</text>
</comment>
<feature type="transmembrane region" description="Helical" evidence="7">
    <location>
        <begin position="581"/>
        <end position="599"/>
    </location>
</feature>